<reference evidence="1 2" key="1">
    <citation type="journal article" date="2021" name="Hortic Res">
        <title>High-quality reference genome and annotation aids understanding of berry development for evergreen blueberry (Vaccinium darrowii).</title>
        <authorList>
            <person name="Yu J."/>
            <person name="Hulse-Kemp A.M."/>
            <person name="Babiker E."/>
            <person name="Staton M."/>
        </authorList>
    </citation>
    <scope>NUCLEOTIDE SEQUENCE [LARGE SCALE GENOMIC DNA]</scope>
    <source>
        <strain evidence="2">cv. NJ 8807/NJ 8810</strain>
        <tissue evidence="1">Young leaf</tissue>
    </source>
</reference>
<accession>A0ACB7X6K2</accession>
<proteinExistence type="predicted"/>
<comment type="caution">
    <text evidence="1">The sequence shown here is derived from an EMBL/GenBank/DDBJ whole genome shotgun (WGS) entry which is preliminary data.</text>
</comment>
<keyword evidence="2" id="KW-1185">Reference proteome</keyword>
<organism evidence="1 2">
    <name type="scientific">Vaccinium darrowii</name>
    <dbReference type="NCBI Taxonomy" id="229202"/>
    <lineage>
        <taxon>Eukaryota</taxon>
        <taxon>Viridiplantae</taxon>
        <taxon>Streptophyta</taxon>
        <taxon>Embryophyta</taxon>
        <taxon>Tracheophyta</taxon>
        <taxon>Spermatophyta</taxon>
        <taxon>Magnoliopsida</taxon>
        <taxon>eudicotyledons</taxon>
        <taxon>Gunneridae</taxon>
        <taxon>Pentapetalae</taxon>
        <taxon>asterids</taxon>
        <taxon>Ericales</taxon>
        <taxon>Ericaceae</taxon>
        <taxon>Vaccinioideae</taxon>
        <taxon>Vaccinieae</taxon>
        <taxon>Vaccinium</taxon>
    </lineage>
</organism>
<evidence type="ECO:0000313" key="1">
    <source>
        <dbReference type="EMBL" id="KAH7836169.1"/>
    </source>
</evidence>
<sequence length="298" mass="32861">MMYPFYSLDCESPSSFQDIEDNEAVVDLSYPGREPDNGVDIVGSCNGLICLLYLPDCFILWNPTIKESKELPSPPFAPSYGDLCFKGFGYNSSIDDYKVVRAPSANANPNQLRVEVFSLKANSWTRIEDLNSLVVEDGYLGRLLHLVEPYNQESKELPIPPFSPFYDDLSFNGFGYNSSIDDYKVVNANPNQFGVEVFSLEANSWRKIEDLKSSLVIEEGDVGSCLNGALHWLGSSGIGPNRKGVIVSLDLGTEKFWEMSIPDCDKKNSNISFGTLGIINGCLSLLSNEGGSRDVGIQ</sequence>
<protein>
    <submittedName>
        <fullName evidence="1">Uncharacterized protein</fullName>
    </submittedName>
</protein>
<gene>
    <name evidence="1" type="ORF">Vadar_033346</name>
</gene>
<dbReference type="EMBL" id="CM037152">
    <property type="protein sequence ID" value="KAH7836169.1"/>
    <property type="molecule type" value="Genomic_DNA"/>
</dbReference>
<evidence type="ECO:0000313" key="2">
    <source>
        <dbReference type="Proteomes" id="UP000828048"/>
    </source>
</evidence>
<name>A0ACB7X6K2_9ERIC</name>
<dbReference type="Proteomes" id="UP000828048">
    <property type="component" value="Chromosome 2"/>
</dbReference>